<reference evidence="2 3" key="1">
    <citation type="submission" date="2019-08" db="EMBL/GenBank/DDBJ databases">
        <title>Bradymonadales sp. TMQ2.</title>
        <authorList>
            <person name="Liang Q."/>
        </authorList>
    </citation>
    <scope>NUCLEOTIDE SEQUENCE [LARGE SCALE GENOMIC DNA]</scope>
    <source>
        <strain evidence="2 3">TMQ2</strain>
    </source>
</reference>
<dbReference type="EMBL" id="VOSL01000011">
    <property type="protein sequence ID" value="TXD42986.1"/>
    <property type="molecule type" value="Genomic_DNA"/>
</dbReference>
<feature type="compositionally biased region" description="Basic and acidic residues" evidence="1">
    <location>
        <begin position="27"/>
        <end position="44"/>
    </location>
</feature>
<proteinExistence type="predicted"/>
<dbReference type="AlphaFoldDB" id="A0A5C6XNC1"/>
<comment type="caution">
    <text evidence="2">The sequence shown here is derived from an EMBL/GenBank/DDBJ whole genome shotgun (WGS) entry which is preliminary data.</text>
</comment>
<feature type="region of interest" description="Disordered" evidence="1">
    <location>
        <begin position="1"/>
        <end position="44"/>
    </location>
</feature>
<dbReference type="OrthoDB" id="5484844at2"/>
<dbReference type="RefSeq" id="WP_146972405.1">
    <property type="nucleotide sequence ID" value="NZ_VOSL01000011.1"/>
</dbReference>
<protein>
    <recommendedName>
        <fullName evidence="4">DUF4384 domain-containing protein</fullName>
    </recommendedName>
</protein>
<evidence type="ECO:0000313" key="2">
    <source>
        <dbReference type="EMBL" id="TXD42986.1"/>
    </source>
</evidence>
<evidence type="ECO:0000313" key="3">
    <source>
        <dbReference type="Proteomes" id="UP000321046"/>
    </source>
</evidence>
<evidence type="ECO:0008006" key="4">
    <source>
        <dbReference type="Google" id="ProtNLM"/>
    </source>
</evidence>
<sequence>MASGSGVSVAEVECPGQSDVSGADDGEAGRGEDADDGKQWPEVGPRFDEMMKRMAMVKVMKAGRWIGVAAMVGVLGCASQPVAPRGEVAQEVQAPADPQACSGNLVPPTGYHQETAFVPLSVSNARQQAAEDARTRLRDRLCQGYRCEQIAEHVTVWRTTNDGRQACVMAVASREKVAAVYAEPTRELEAGLTRMATTIEGAIEAFAGDEGEEASSVALDTINDSGVNGGPRAEWLHDQLLAALSYSGVSTRKLPGRWSGLGLPPSTGAVVRGTIRQIPGQEAMLEASFRLERGDEVRGIGSVRFPQAIAPTIDPQTYMPPLPEGNGKVALHMDARPGGALCEGQETELWLETAEPLHVRVINLYGNGEGGLMVYSSGEERLPPHHPVSLGEFKAVRASEVPVERFLVVAAPTLEALGRFASLETTCRLPVTMASALNRGQQVPRASMPWAMGMDYRLMSGEACEDVTAPPAQDLSMLEGLPTCW</sequence>
<gene>
    <name evidence="2" type="ORF">FRC96_02225</name>
</gene>
<name>A0A5C6XNC1_9DELT</name>
<accession>A0A5C6XNC1</accession>
<evidence type="ECO:0000256" key="1">
    <source>
        <dbReference type="SAM" id="MobiDB-lite"/>
    </source>
</evidence>
<organism evidence="2 3">
    <name type="scientific">Lujinxingia vulgaris</name>
    <dbReference type="NCBI Taxonomy" id="2600176"/>
    <lineage>
        <taxon>Bacteria</taxon>
        <taxon>Deltaproteobacteria</taxon>
        <taxon>Bradymonadales</taxon>
        <taxon>Lujinxingiaceae</taxon>
        <taxon>Lujinxingia</taxon>
    </lineage>
</organism>
<dbReference type="Proteomes" id="UP000321046">
    <property type="component" value="Unassembled WGS sequence"/>
</dbReference>